<name>A0A1S8X9T3_OPIVI</name>
<accession>A0A1S8X9T3</accession>
<protein>
    <submittedName>
        <fullName evidence="1">Uncharacterized protein</fullName>
    </submittedName>
</protein>
<dbReference type="Proteomes" id="UP000243686">
    <property type="component" value="Unassembled WGS sequence"/>
</dbReference>
<dbReference type="AlphaFoldDB" id="A0A1S8X9T3"/>
<evidence type="ECO:0000313" key="2">
    <source>
        <dbReference type="Proteomes" id="UP000243686"/>
    </source>
</evidence>
<dbReference type="EMBL" id="KV891542">
    <property type="protein sequence ID" value="OON23461.1"/>
    <property type="molecule type" value="Genomic_DNA"/>
</dbReference>
<keyword evidence="2" id="KW-1185">Reference proteome</keyword>
<organism evidence="1 2">
    <name type="scientific">Opisthorchis viverrini</name>
    <name type="common">Southeast Asian liver fluke</name>
    <dbReference type="NCBI Taxonomy" id="6198"/>
    <lineage>
        <taxon>Eukaryota</taxon>
        <taxon>Metazoa</taxon>
        <taxon>Spiralia</taxon>
        <taxon>Lophotrochozoa</taxon>
        <taxon>Platyhelminthes</taxon>
        <taxon>Trematoda</taxon>
        <taxon>Digenea</taxon>
        <taxon>Opisthorchiida</taxon>
        <taxon>Opisthorchiata</taxon>
        <taxon>Opisthorchiidae</taxon>
        <taxon>Opisthorchis</taxon>
    </lineage>
</organism>
<reference evidence="1 2" key="1">
    <citation type="submission" date="2015-03" db="EMBL/GenBank/DDBJ databases">
        <title>Draft genome of the nematode, Opisthorchis viverrini.</title>
        <authorList>
            <person name="Mitreva M."/>
        </authorList>
    </citation>
    <scope>NUCLEOTIDE SEQUENCE [LARGE SCALE GENOMIC DNA]</scope>
    <source>
        <strain evidence="1">Khon Kaen</strain>
    </source>
</reference>
<sequence>MKNRNVLSEEDKIPALLEEAGDWIKLHLNQPECYLRLTEERLEVLDAITEKPVQWFPYLLIRRSN</sequence>
<evidence type="ECO:0000313" key="1">
    <source>
        <dbReference type="EMBL" id="OON23461.1"/>
    </source>
</evidence>
<gene>
    <name evidence="1" type="ORF">X801_00630</name>
</gene>
<proteinExistence type="predicted"/>